<feature type="compositionally biased region" description="Low complexity" evidence="9">
    <location>
        <begin position="659"/>
        <end position="675"/>
    </location>
</feature>
<evidence type="ECO:0000256" key="7">
    <source>
        <dbReference type="ARBA" id="ARBA00029447"/>
    </source>
</evidence>
<evidence type="ECO:0000256" key="1">
    <source>
        <dbReference type="ARBA" id="ARBA00004651"/>
    </source>
</evidence>
<dbReference type="RefSeq" id="WP_106335555.1">
    <property type="nucleotide sequence ID" value="NZ_PVZS01000004.1"/>
</dbReference>
<dbReference type="Gene3D" id="6.10.340.10">
    <property type="match status" value="1"/>
</dbReference>
<proteinExistence type="inferred from homology"/>
<gene>
    <name evidence="13" type="ORF">SLNSH_04915</name>
</gene>
<dbReference type="SUPFAM" id="SSF58104">
    <property type="entry name" value="Methyl-accepting chemotaxis protein (MCP) signaling domain"/>
    <property type="match status" value="1"/>
</dbReference>
<evidence type="ECO:0000259" key="12">
    <source>
        <dbReference type="PROSITE" id="PS50885"/>
    </source>
</evidence>
<dbReference type="InterPro" id="IPR003660">
    <property type="entry name" value="HAMP_dom"/>
</dbReference>
<keyword evidence="6 10" id="KW-0472">Membrane</keyword>
<dbReference type="FunFam" id="1.10.287.950:FF:000001">
    <property type="entry name" value="Methyl-accepting chemotaxis sensory transducer"/>
    <property type="match status" value="1"/>
</dbReference>
<feature type="transmembrane region" description="Helical" evidence="10">
    <location>
        <begin position="345"/>
        <end position="364"/>
    </location>
</feature>
<dbReference type="Pfam" id="PF18947">
    <property type="entry name" value="HAMP_2"/>
    <property type="match status" value="1"/>
</dbReference>
<keyword evidence="14" id="KW-1185">Reference proteome</keyword>
<dbReference type="PANTHER" id="PTHR43531:SF14">
    <property type="entry name" value="METHYL-ACCEPTING CHEMOTAXIS PROTEIN I-RELATED"/>
    <property type="match status" value="1"/>
</dbReference>
<dbReference type="GO" id="GO:0005886">
    <property type="term" value="C:plasma membrane"/>
    <property type="evidence" value="ECO:0007669"/>
    <property type="project" value="UniProtKB-SubCell"/>
</dbReference>
<evidence type="ECO:0000256" key="10">
    <source>
        <dbReference type="SAM" id="Phobius"/>
    </source>
</evidence>
<dbReference type="Gene3D" id="1.10.287.950">
    <property type="entry name" value="Methyl-accepting chemotaxis protein"/>
    <property type="match status" value="1"/>
</dbReference>
<dbReference type="InterPro" id="IPR051310">
    <property type="entry name" value="MCP_chemotaxis"/>
</dbReference>
<evidence type="ECO:0000313" key="14">
    <source>
        <dbReference type="Proteomes" id="UP000239772"/>
    </source>
</evidence>
<evidence type="ECO:0000256" key="4">
    <source>
        <dbReference type="ARBA" id="ARBA00022692"/>
    </source>
</evidence>
<feature type="compositionally biased region" description="Basic and acidic residues" evidence="9">
    <location>
        <begin position="905"/>
        <end position="920"/>
    </location>
</feature>
<keyword evidence="5 10" id="KW-1133">Transmembrane helix</keyword>
<evidence type="ECO:0000256" key="3">
    <source>
        <dbReference type="ARBA" id="ARBA00022481"/>
    </source>
</evidence>
<dbReference type="GO" id="GO:0004888">
    <property type="term" value="F:transmembrane signaling receptor activity"/>
    <property type="evidence" value="ECO:0007669"/>
    <property type="project" value="InterPro"/>
</dbReference>
<dbReference type="Pfam" id="PF00015">
    <property type="entry name" value="MCPsignal"/>
    <property type="match status" value="1"/>
</dbReference>
<evidence type="ECO:0000259" key="11">
    <source>
        <dbReference type="PROSITE" id="PS50111"/>
    </source>
</evidence>
<dbReference type="PANTHER" id="PTHR43531">
    <property type="entry name" value="PROTEIN ICFG"/>
    <property type="match status" value="1"/>
</dbReference>
<evidence type="ECO:0000256" key="2">
    <source>
        <dbReference type="ARBA" id="ARBA00022475"/>
    </source>
</evidence>
<dbReference type="Pfam" id="PF00672">
    <property type="entry name" value="HAMP"/>
    <property type="match status" value="1"/>
</dbReference>
<feature type="region of interest" description="Disordered" evidence="9">
    <location>
        <begin position="885"/>
        <end position="986"/>
    </location>
</feature>
<feature type="domain" description="HAMP" evidence="12">
    <location>
        <begin position="366"/>
        <end position="418"/>
    </location>
</feature>
<dbReference type="InterPro" id="IPR033479">
    <property type="entry name" value="dCache_1"/>
</dbReference>
<reference evidence="14" key="1">
    <citation type="submission" date="2018-03" db="EMBL/GenBank/DDBJ databases">
        <authorList>
            <person name="Sun L."/>
            <person name="Liu H."/>
            <person name="Chen W."/>
            <person name="Huang K."/>
            <person name="Liu W."/>
            <person name="Gao X."/>
        </authorList>
    </citation>
    <scope>NUCLEOTIDE SEQUENCE [LARGE SCALE GENOMIC DNA]</scope>
    <source>
        <strain evidence="14">SH9</strain>
    </source>
</reference>
<dbReference type="EMBL" id="PVZS01000004">
    <property type="protein sequence ID" value="PSC06147.1"/>
    <property type="molecule type" value="Genomic_DNA"/>
</dbReference>
<feature type="transmembrane region" description="Helical" evidence="10">
    <location>
        <begin position="15"/>
        <end position="35"/>
    </location>
</feature>
<dbReference type="Gene3D" id="3.30.450.20">
    <property type="entry name" value="PAS domain"/>
    <property type="match status" value="1"/>
</dbReference>
<dbReference type="PROSITE" id="PS50111">
    <property type="entry name" value="CHEMOTAXIS_TRANSDUC_2"/>
    <property type="match status" value="1"/>
</dbReference>
<evidence type="ECO:0000256" key="5">
    <source>
        <dbReference type="ARBA" id="ARBA00022989"/>
    </source>
</evidence>
<dbReference type="PROSITE" id="PS50885">
    <property type="entry name" value="HAMP"/>
    <property type="match status" value="2"/>
</dbReference>
<dbReference type="SMART" id="SM00283">
    <property type="entry name" value="MA"/>
    <property type="match status" value="1"/>
</dbReference>
<dbReference type="InterPro" id="IPR004090">
    <property type="entry name" value="Chemotax_Me-accpt_rcpt"/>
</dbReference>
<evidence type="ECO:0000313" key="13">
    <source>
        <dbReference type="EMBL" id="PSC06147.1"/>
    </source>
</evidence>
<feature type="compositionally biased region" description="Basic and acidic residues" evidence="9">
    <location>
        <begin position="931"/>
        <end position="949"/>
    </location>
</feature>
<sequence length="986" mass="103402">MSSVLRAFSKLSFKVPAIVLTGAVVSAVAVGGMAYEIARRSAVQQLETSLQATVQNRASALERYMRQAQTNLRLVSETPTVFEALSNLGNDYKSKGAEAESLLQKLYIDENPNKDDPSKYKGERDETSYGFYHEKVHTIIDQYRRQFEFADVLILDPSGNVVYSAMKNRDFATNVATGRLKDSPMGQAFKQALQKGAGGEVAFVDNEPYAPLSGQPTSVLAKALVSDSGTTMGVVAATLSPAAMSPIINKKMGDTGQVFAVGPDGLARTQLALHKEATAGKLRFEPATVKTALGGTAASTHAAGTGGQESVVIAVPAKILGQTWAVVAEQTMSEVEAPLVAMGKLIAMVGASILAAVGLVGWLASRTIYRPISLLKDAVGRLVNGETVELGATSRADEIGELARSLKQIHEAGLASARIRSALDSSPAMIMIADDQERIVYLSRSLDAFLRGLEPSFKAGRADWSVDGLMGAPLSLARDNPAIERSTLGEENGSQLVQYKIGGHTLRLALTPILGADGETIGQTIEWRDITAELAVQAEVAAMASAAAAGDFTRRVPLEGKTGFMRDLSQAMNQMSAGVDAATTDLADALGALANGDLTRTIGAEYQGRFGELKDRLNETVERLAETVATIQTTAVDVGSAAREINSGADDLSRRTEEQASSLEETAATTEELAASVKASAQSSRQALTLAEEAMGVAETGGRIVTEAVEAMARIEQASQKISDITSVIDDIAFQTNLLALNAAVEAARAGEAGKGFAVVASEVRTLAQRSSEAAKDITGLISSSGQQVSQGVKLVRSAGEALGKIVSASQKVANTVGDISSAASEQANGIDEMSQAVAHMDEMTQQNAALAEQSAASASSLAGQIERLNEIVATFRTDRVATLSTATRPAASRAPAAKAPAKVATERPASEPERLRRLAQEAFSGGDDAFADRPRQESKAAKRIDRTKPKGVAPSRPGPDEAAPPRKAAVGASRGGGRDAGWEEF</sequence>
<name>A0A2T1HWS9_9HYPH</name>
<keyword evidence="8" id="KW-0807">Transducer</keyword>
<evidence type="ECO:0000256" key="8">
    <source>
        <dbReference type="PROSITE-ProRule" id="PRU00284"/>
    </source>
</evidence>
<comment type="caution">
    <text evidence="13">The sequence shown here is derived from an EMBL/GenBank/DDBJ whole genome shotgun (WGS) entry which is preliminary data.</text>
</comment>
<keyword evidence="3" id="KW-0488">Methylation</keyword>
<dbReference type="GO" id="GO:0006935">
    <property type="term" value="P:chemotaxis"/>
    <property type="evidence" value="ECO:0007669"/>
    <property type="project" value="InterPro"/>
</dbReference>
<keyword evidence="4 10" id="KW-0812">Transmembrane</keyword>
<evidence type="ECO:0000256" key="6">
    <source>
        <dbReference type="ARBA" id="ARBA00023136"/>
    </source>
</evidence>
<feature type="domain" description="Methyl-accepting transducer" evidence="11">
    <location>
        <begin position="634"/>
        <end position="863"/>
    </location>
</feature>
<keyword evidence="2" id="KW-1003">Cell membrane</keyword>
<dbReference type="OrthoDB" id="8320983at2"/>
<dbReference type="AlphaFoldDB" id="A0A2T1HWS9"/>
<feature type="domain" description="HAMP" evidence="12">
    <location>
        <begin position="577"/>
        <end position="629"/>
    </location>
</feature>
<comment type="similarity">
    <text evidence="7">Belongs to the methyl-accepting chemotaxis (MCP) protein family.</text>
</comment>
<feature type="region of interest" description="Disordered" evidence="9">
    <location>
        <begin position="647"/>
        <end position="675"/>
    </location>
</feature>
<evidence type="ECO:0008006" key="15">
    <source>
        <dbReference type="Google" id="ProtNLM"/>
    </source>
</evidence>
<feature type="compositionally biased region" description="Basic and acidic residues" evidence="9">
    <location>
        <begin position="977"/>
        <end position="986"/>
    </location>
</feature>
<accession>A0A2T1HWS9</accession>
<dbReference type="PRINTS" id="PR00260">
    <property type="entry name" value="CHEMTRNSDUCR"/>
</dbReference>
<comment type="subcellular location">
    <subcellularLocation>
        <location evidence="1">Cell membrane</location>
        <topology evidence="1">Multi-pass membrane protein</topology>
    </subcellularLocation>
</comment>
<dbReference type="Proteomes" id="UP000239772">
    <property type="component" value="Unassembled WGS sequence"/>
</dbReference>
<dbReference type="SMART" id="SM00304">
    <property type="entry name" value="HAMP"/>
    <property type="match status" value="4"/>
</dbReference>
<dbReference type="GO" id="GO:0007165">
    <property type="term" value="P:signal transduction"/>
    <property type="evidence" value="ECO:0007669"/>
    <property type="project" value="UniProtKB-KW"/>
</dbReference>
<protein>
    <recommendedName>
        <fullName evidence="15">Methyl-accepting chemotaxis protein</fullName>
    </recommendedName>
</protein>
<dbReference type="Pfam" id="PF02743">
    <property type="entry name" value="dCache_1"/>
    <property type="match status" value="1"/>
</dbReference>
<evidence type="ECO:0000256" key="9">
    <source>
        <dbReference type="SAM" id="MobiDB-lite"/>
    </source>
</evidence>
<dbReference type="InterPro" id="IPR004089">
    <property type="entry name" value="MCPsignal_dom"/>
</dbReference>
<organism evidence="13 14">
    <name type="scientific">Alsobacter soli</name>
    <dbReference type="NCBI Taxonomy" id="2109933"/>
    <lineage>
        <taxon>Bacteria</taxon>
        <taxon>Pseudomonadati</taxon>
        <taxon>Pseudomonadota</taxon>
        <taxon>Alphaproteobacteria</taxon>
        <taxon>Hyphomicrobiales</taxon>
        <taxon>Alsobacteraceae</taxon>
        <taxon>Alsobacter</taxon>
    </lineage>
</organism>
<dbReference type="CDD" id="cd11386">
    <property type="entry name" value="MCP_signal"/>
    <property type="match status" value="1"/>
</dbReference>
<feature type="compositionally biased region" description="Low complexity" evidence="9">
    <location>
        <begin position="885"/>
        <end position="904"/>
    </location>
</feature>